<proteinExistence type="predicted"/>
<protein>
    <recommendedName>
        <fullName evidence="5">LigA protein</fullName>
    </recommendedName>
</protein>
<feature type="region of interest" description="Disordered" evidence="1">
    <location>
        <begin position="77"/>
        <end position="102"/>
    </location>
</feature>
<dbReference type="EMBL" id="BAAANC010000002">
    <property type="protein sequence ID" value="GAA1527166.1"/>
    <property type="molecule type" value="Genomic_DNA"/>
</dbReference>
<sequence length="415" mass="43932">MIDEKELSAQLTKAAAWQDDFLPRAVSEDLEAGRRRLRRRRMLAGAGGVVSVAAVGAVAVGVTSWLTPNAVRSELPAATTSTSVSVRPPVVKPSDPAGNEAQDKAFDRAMRAALQQHLDPGGKHLDYSSKGGFGFDHTTGIRRGGGRIGWRIAGQEGVGYIDLAVATSASAVSDRCGSGAFAPPLTCRSVTLPNGRTAQLGRRGEAVELTYTKADGEFVMATVNPFWGNNATVPVHGMGITDAKLFALVTDLRVDLPPLSTEEQQAEDELKNFKPTIDQAHAAAVRVLTGGTLTHDYNDTVPEQFGVIETWRSGAIKQTVIIAVDSAQFVSRCSEQLGGLTCTQTTTPDGRKVMYAEGVPPQGRGKQRYMLGAAYLQPDGNLASVVVQNPSKQPQPGGITKAQVIALATDSALDK</sequence>
<keyword evidence="2" id="KW-1133">Transmembrane helix</keyword>
<comment type="caution">
    <text evidence="3">The sequence shown here is derived from an EMBL/GenBank/DDBJ whole genome shotgun (WGS) entry which is preliminary data.</text>
</comment>
<name>A0ABN2ATX8_9ACTN</name>
<reference evidence="3 4" key="1">
    <citation type="journal article" date="2019" name="Int. J. Syst. Evol. Microbiol.">
        <title>The Global Catalogue of Microorganisms (GCM) 10K type strain sequencing project: providing services to taxonomists for standard genome sequencing and annotation.</title>
        <authorList>
            <consortium name="The Broad Institute Genomics Platform"/>
            <consortium name="The Broad Institute Genome Sequencing Center for Infectious Disease"/>
            <person name="Wu L."/>
            <person name="Ma J."/>
        </authorList>
    </citation>
    <scope>NUCLEOTIDE SEQUENCE [LARGE SCALE GENOMIC DNA]</scope>
    <source>
        <strain evidence="3 4">JCM 14303</strain>
    </source>
</reference>
<feature type="compositionally biased region" description="Low complexity" evidence="1">
    <location>
        <begin position="79"/>
        <end position="96"/>
    </location>
</feature>
<keyword evidence="2" id="KW-0472">Membrane</keyword>
<evidence type="ECO:0008006" key="5">
    <source>
        <dbReference type="Google" id="ProtNLM"/>
    </source>
</evidence>
<keyword evidence="4" id="KW-1185">Reference proteome</keyword>
<evidence type="ECO:0000256" key="1">
    <source>
        <dbReference type="SAM" id="MobiDB-lite"/>
    </source>
</evidence>
<keyword evidence="2" id="KW-0812">Transmembrane</keyword>
<dbReference type="Proteomes" id="UP001500363">
    <property type="component" value="Unassembled WGS sequence"/>
</dbReference>
<evidence type="ECO:0000256" key="2">
    <source>
        <dbReference type="SAM" id="Phobius"/>
    </source>
</evidence>
<feature type="transmembrane region" description="Helical" evidence="2">
    <location>
        <begin position="43"/>
        <end position="66"/>
    </location>
</feature>
<evidence type="ECO:0000313" key="3">
    <source>
        <dbReference type="EMBL" id="GAA1527166.1"/>
    </source>
</evidence>
<gene>
    <name evidence="3" type="ORF">GCM10009741_31060</name>
</gene>
<dbReference type="RefSeq" id="WP_344174716.1">
    <property type="nucleotide sequence ID" value="NZ_BAAANC010000002.1"/>
</dbReference>
<organism evidence="3 4">
    <name type="scientific">Kribbella lupini</name>
    <dbReference type="NCBI Taxonomy" id="291602"/>
    <lineage>
        <taxon>Bacteria</taxon>
        <taxon>Bacillati</taxon>
        <taxon>Actinomycetota</taxon>
        <taxon>Actinomycetes</taxon>
        <taxon>Propionibacteriales</taxon>
        <taxon>Kribbellaceae</taxon>
        <taxon>Kribbella</taxon>
    </lineage>
</organism>
<evidence type="ECO:0000313" key="4">
    <source>
        <dbReference type="Proteomes" id="UP001500363"/>
    </source>
</evidence>
<accession>A0ABN2ATX8</accession>